<gene>
    <name evidence="1" type="ORF">C2845_PM04G04330</name>
</gene>
<organism evidence="1 2">
    <name type="scientific">Panicum miliaceum</name>
    <name type="common">Proso millet</name>
    <name type="synonym">Broomcorn millet</name>
    <dbReference type="NCBI Taxonomy" id="4540"/>
    <lineage>
        <taxon>Eukaryota</taxon>
        <taxon>Viridiplantae</taxon>
        <taxon>Streptophyta</taxon>
        <taxon>Embryophyta</taxon>
        <taxon>Tracheophyta</taxon>
        <taxon>Spermatophyta</taxon>
        <taxon>Magnoliopsida</taxon>
        <taxon>Liliopsida</taxon>
        <taxon>Poales</taxon>
        <taxon>Poaceae</taxon>
        <taxon>PACMAD clade</taxon>
        <taxon>Panicoideae</taxon>
        <taxon>Panicodae</taxon>
        <taxon>Paniceae</taxon>
        <taxon>Panicinae</taxon>
        <taxon>Panicum</taxon>
        <taxon>Panicum sect. Panicum</taxon>
    </lineage>
</organism>
<dbReference type="OrthoDB" id="695217at2759"/>
<sequence length="83" mass="8952">MDADEAAMVGRSSIAPCVTCGLCGGILRDATTVSECLHSCELLRQLPPPSSPFLALEFLMREMGMRFQSDLAPPPTLKSKIQL</sequence>
<keyword evidence="2" id="KW-1185">Reference proteome</keyword>
<comment type="caution">
    <text evidence="1">The sequence shown here is derived from an EMBL/GenBank/DDBJ whole genome shotgun (WGS) entry which is preliminary data.</text>
</comment>
<evidence type="ECO:0000313" key="1">
    <source>
        <dbReference type="EMBL" id="RLM86922.1"/>
    </source>
</evidence>
<dbReference type="AlphaFoldDB" id="A0A3L6QSY3"/>
<proteinExistence type="predicted"/>
<dbReference type="EMBL" id="PQIB02000011">
    <property type="protein sequence ID" value="RLM86922.1"/>
    <property type="molecule type" value="Genomic_DNA"/>
</dbReference>
<protein>
    <submittedName>
        <fullName evidence="1">Median body protein-like</fullName>
    </submittedName>
</protein>
<evidence type="ECO:0000313" key="2">
    <source>
        <dbReference type="Proteomes" id="UP000275267"/>
    </source>
</evidence>
<reference evidence="2" key="1">
    <citation type="journal article" date="2019" name="Nat. Commun.">
        <title>The genome of broomcorn millet.</title>
        <authorList>
            <person name="Zou C."/>
            <person name="Miki D."/>
            <person name="Li D."/>
            <person name="Tang Q."/>
            <person name="Xiao L."/>
            <person name="Rajput S."/>
            <person name="Deng P."/>
            <person name="Jia W."/>
            <person name="Huang R."/>
            <person name="Zhang M."/>
            <person name="Sun Y."/>
            <person name="Hu J."/>
            <person name="Fu X."/>
            <person name="Schnable P.S."/>
            <person name="Li F."/>
            <person name="Zhang H."/>
            <person name="Feng B."/>
            <person name="Zhu X."/>
            <person name="Liu R."/>
            <person name="Schnable J.C."/>
            <person name="Zhu J.-K."/>
            <person name="Zhang H."/>
        </authorList>
    </citation>
    <scope>NUCLEOTIDE SEQUENCE [LARGE SCALE GENOMIC DNA]</scope>
</reference>
<dbReference type="STRING" id="4540.A0A3L6QSY3"/>
<dbReference type="Proteomes" id="UP000275267">
    <property type="component" value="Unassembled WGS sequence"/>
</dbReference>
<accession>A0A3L6QSY3</accession>
<name>A0A3L6QSY3_PANMI</name>